<reference evidence="6 7" key="1">
    <citation type="journal article" date="2019" name="Int. J. Syst. Evol. Microbiol.">
        <title>The Global Catalogue of Microorganisms (GCM) 10K type strain sequencing project: providing services to taxonomists for standard genome sequencing and annotation.</title>
        <authorList>
            <consortium name="The Broad Institute Genomics Platform"/>
            <consortium name="The Broad Institute Genome Sequencing Center for Infectious Disease"/>
            <person name="Wu L."/>
            <person name="Ma J."/>
        </authorList>
    </citation>
    <scope>NUCLEOTIDE SEQUENCE [LARGE SCALE GENOMIC DNA]</scope>
    <source>
        <strain evidence="6 7">JCM 13476</strain>
    </source>
</reference>
<dbReference type="PANTHER" id="PTHR45138:SF9">
    <property type="entry name" value="DIGUANYLATE CYCLASE DGCM-RELATED"/>
    <property type="match status" value="1"/>
</dbReference>
<name>A0ABN0YCV0_9CAUL</name>
<dbReference type="Proteomes" id="UP001500791">
    <property type="component" value="Unassembled WGS sequence"/>
</dbReference>
<dbReference type="PROSITE" id="PS50885">
    <property type="entry name" value="HAMP"/>
    <property type="match status" value="1"/>
</dbReference>
<dbReference type="Pfam" id="PF00672">
    <property type="entry name" value="HAMP"/>
    <property type="match status" value="1"/>
</dbReference>
<dbReference type="InterPro" id="IPR000160">
    <property type="entry name" value="GGDEF_dom"/>
</dbReference>
<dbReference type="CDD" id="cd19410">
    <property type="entry name" value="HK9-like_sensor"/>
    <property type="match status" value="1"/>
</dbReference>
<keyword evidence="3" id="KW-0472">Membrane</keyword>
<dbReference type="RefSeq" id="WP_167176850.1">
    <property type="nucleotide sequence ID" value="NZ_BAAAEJ010000007.1"/>
</dbReference>
<feature type="domain" description="HAMP" evidence="4">
    <location>
        <begin position="206"/>
        <end position="259"/>
    </location>
</feature>
<evidence type="ECO:0000313" key="7">
    <source>
        <dbReference type="Proteomes" id="UP001500791"/>
    </source>
</evidence>
<keyword evidence="3" id="KW-1133">Transmembrane helix</keyword>
<dbReference type="SUPFAM" id="SSF55781">
    <property type="entry name" value="GAF domain-like"/>
    <property type="match status" value="1"/>
</dbReference>
<dbReference type="SMART" id="SM00304">
    <property type="entry name" value="HAMP"/>
    <property type="match status" value="1"/>
</dbReference>
<dbReference type="NCBIfam" id="TIGR00254">
    <property type="entry name" value="GGDEF"/>
    <property type="match status" value="1"/>
</dbReference>
<evidence type="ECO:0000256" key="3">
    <source>
        <dbReference type="SAM" id="Phobius"/>
    </source>
</evidence>
<evidence type="ECO:0000256" key="1">
    <source>
        <dbReference type="ARBA" id="ARBA00012528"/>
    </source>
</evidence>
<feature type="transmembrane region" description="Helical" evidence="3">
    <location>
        <begin position="6"/>
        <end position="28"/>
    </location>
</feature>
<dbReference type="CDD" id="cd06225">
    <property type="entry name" value="HAMP"/>
    <property type="match status" value="1"/>
</dbReference>
<organism evidence="6 7">
    <name type="scientific">Brevundimonas terrae</name>
    <dbReference type="NCBI Taxonomy" id="363631"/>
    <lineage>
        <taxon>Bacteria</taxon>
        <taxon>Pseudomonadati</taxon>
        <taxon>Pseudomonadota</taxon>
        <taxon>Alphaproteobacteria</taxon>
        <taxon>Caulobacterales</taxon>
        <taxon>Caulobacteraceae</taxon>
        <taxon>Brevundimonas</taxon>
    </lineage>
</organism>
<dbReference type="Gene3D" id="6.10.340.10">
    <property type="match status" value="1"/>
</dbReference>
<dbReference type="InterPro" id="IPR043128">
    <property type="entry name" value="Rev_trsase/Diguanyl_cyclase"/>
</dbReference>
<dbReference type="Gene3D" id="3.30.70.270">
    <property type="match status" value="1"/>
</dbReference>
<keyword evidence="3" id="KW-0812">Transmembrane</keyword>
<dbReference type="Pfam" id="PF05227">
    <property type="entry name" value="CHASE3"/>
    <property type="match status" value="1"/>
</dbReference>
<dbReference type="PROSITE" id="PS50887">
    <property type="entry name" value="GGDEF"/>
    <property type="match status" value="1"/>
</dbReference>
<dbReference type="InterPro" id="IPR050469">
    <property type="entry name" value="Diguanylate_Cyclase"/>
</dbReference>
<dbReference type="EC" id="2.7.7.65" evidence="1"/>
<comment type="caution">
    <text evidence="6">The sequence shown here is derived from an EMBL/GenBank/DDBJ whole genome shotgun (WGS) entry which is preliminary data.</text>
</comment>
<feature type="transmembrane region" description="Helical" evidence="3">
    <location>
        <begin position="180"/>
        <end position="205"/>
    </location>
</feature>
<dbReference type="InterPro" id="IPR003660">
    <property type="entry name" value="HAMP_dom"/>
</dbReference>
<evidence type="ECO:0000259" key="5">
    <source>
        <dbReference type="PROSITE" id="PS50887"/>
    </source>
</evidence>
<dbReference type="EMBL" id="BAAAEJ010000007">
    <property type="protein sequence ID" value="GAA0391324.1"/>
    <property type="molecule type" value="Genomic_DNA"/>
</dbReference>
<dbReference type="Pfam" id="PF00990">
    <property type="entry name" value="GGDEF"/>
    <property type="match status" value="1"/>
</dbReference>
<dbReference type="InterPro" id="IPR029787">
    <property type="entry name" value="Nucleotide_cyclase"/>
</dbReference>
<gene>
    <name evidence="6" type="ORF">GCM10009093_17440</name>
</gene>
<dbReference type="SMART" id="SM00267">
    <property type="entry name" value="GGDEF"/>
    <property type="match status" value="1"/>
</dbReference>
<protein>
    <recommendedName>
        <fullName evidence="1">diguanylate cyclase</fullName>
        <ecNumber evidence="1">2.7.7.65</ecNumber>
    </recommendedName>
</protein>
<feature type="domain" description="GGDEF" evidence="5">
    <location>
        <begin position="471"/>
        <end position="606"/>
    </location>
</feature>
<accession>A0ABN0YCV0</accession>
<dbReference type="CDD" id="cd01949">
    <property type="entry name" value="GGDEF"/>
    <property type="match status" value="1"/>
</dbReference>
<evidence type="ECO:0000313" key="6">
    <source>
        <dbReference type="EMBL" id="GAA0391324.1"/>
    </source>
</evidence>
<proteinExistence type="predicted"/>
<keyword evidence="7" id="KW-1185">Reference proteome</keyword>
<dbReference type="InterPro" id="IPR007891">
    <property type="entry name" value="CHASE3"/>
</dbReference>
<comment type="catalytic activity">
    <reaction evidence="2">
        <text>2 GTP = 3',3'-c-di-GMP + 2 diphosphate</text>
        <dbReference type="Rhea" id="RHEA:24898"/>
        <dbReference type="ChEBI" id="CHEBI:33019"/>
        <dbReference type="ChEBI" id="CHEBI:37565"/>
        <dbReference type="ChEBI" id="CHEBI:58805"/>
        <dbReference type="EC" id="2.7.7.65"/>
    </reaction>
</comment>
<dbReference type="PANTHER" id="PTHR45138">
    <property type="entry name" value="REGULATORY COMPONENTS OF SENSORY TRANSDUCTION SYSTEM"/>
    <property type="match status" value="1"/>
</dbReference>
<evidence type="ECO:0000256" key="2">
    <source>
        <dbReference type="ARBA" id="ARBA00034247"/>
    </source>
</evidence>
<dbReference type="SUPFAM" id="SSF158472">
    <property type="entry name" value="HAMP domain-like"/>
    <property type="match status" value="1"/>
</dbReference>
<evidence type="ECO:0000259" key="4">
    <source>
        <dbReference type="PROSITE" id="PS50885"/>
    </source>
</evidence>
<sequence length="613" mass="68914">MFKSLTSRIAAVGIMVAIALFALILAIVDASRQSRESFQWVMHSSQLIQAMEETMAGLRDAESGQRGYVLTQNPGFAQSFDRRIEDARQSYAKLYELTKDNPAQSNRMREFGTLLEERIELMHTPLQMARQNAFSEARAMVTEGRGHETMNALVLLAQDFLNEEEQLRDRRIMAAERRLAWGRGLALFGGPLIALITLLLSAMVIRGIRYPTRMLNGAMSRFGQGELDARVPEQMGSREFDRLAHGYNAMAEKLEMTVAAQERSKGELRRVHDELLSSSQTLKERGEVIELLGAMSHRMQATRTDAELAEVISIFVPRVMPGLPGVLYAYNNSRNLLVPMSVWGDPRDVGQGFPPDQCWALRRGQDHYVSGKGKDVVCEHVCGDIEAYHCEPLLASGEVIGVLYLDGILDDEARFRMNVLVENIASAMTNRRLQRDLKEQTIRDPLTGLFNRRYMEEALTLEVARASRSEVPLCVVMCDVDHFKRFNDEYGHDAGDAVLSLVASELGERFRDGDIVCRFGGEEFTIIAPGTTKEDLLRRVEDVRESVSRLSPRLRNDLLGSITMSFGISQWEPSMDRNGAELLQHADAALYRAKRDGRNRTVLHEHGPHLATG</sequence>
<dbReference type="SUPFAM" id="SSF55073">
    <property type="entry name" value="Nucleotide cyclase"/>
    <property type="match status" value="1"/>
</dbReference>